<dbReference type="InterPro" id="IPR010813">
    <property type="entry name" value="DUF1413"/>
</dbReference>
<protein>
    <submittedName>
        <fullName evidence="1">Single-stranded DNA-binding protein</fullName>
    </submittedName>
</protein>
<organism evidence="1 2">
    <name type="scientific">Periweissella fabalis</name>
    <dbReference type="NCBI Taxonomy" id="1070421"/>
    <lineage>
        <taxon>Bacteria</taxon>
        <taxon>Bacillati</taxon>
        <taxon>Bacillota</taxon>
        <taxon>Bacilli</taxon>
        <taxon>Lactobacillales</taxon>
        <taxon>Lactobacillaceae</taxon>
        <taxon>Periweissella</taxon>
    </lineage>
</organism>
<accession>A0A7X6S469</accession>
<proteinExistence type="predicted"/>
<dbReference type="GO" id="GO:0003677">
    <property type="term" value="F:DNA binding"/>
    <property type="evidence" value="ECO:0007669"/>
    <property type="project" value="UniProtKB-KW"/>
</dbReference>
<gene>
    <name evidence="1" type="ORF">HF964_09215</name>
</gene>
<dbReference type="EMBL" id="JAAXPN010000013">
    <property type="protein sequence ID" value="NKZ24966.1"/>
    <property type="molecule type" value="Genomic_DNA"/>
</dbReference>
<evidence type="ECO:0000313" key="1">
    <source>
        <dbReference type="EMBL" id="NKZ24966.1"/>
    </source>
</evidence>
<dbReference type="Proteomes" id="UP000549765">
    <property type="component" value="Unassembled WGS sequence"/>
</dbReference>
<dbReference type="Pfam" id="PF07205">
    <property type="entry name" value="DUF1413"/>
    <property type="match status" value="1"/>
</dbReference>
<evidence type="ECO:0000313" key="2">
    <source>
        <dbReference type="Proteomes" id="UP000549765"/>
    </source>
</evidence>
<dbReference type="AlphaFoldDB" id="A0A7X6S469"/>
<keyword evidence="1" id="KW-0238">DNA-binding</keyword>
<comment type="caution">
    <text evidence="1">The sequence shown here is derived from an EMBL/GenBank/DDBJ whole genome shotgun (WGS) entry which is preliminary data.</text>
</comment>
<keyword evidence="2" id="KW-1185">Reference proteome</keyword>
<sequence length="84" mass="9291">MQQPNNYTATDIFEQAISVVNSLDSGTEFILKDLFTGVIWNEFQKSERLSVGTLFKNAVTGGVLQNKVENTGKSSSNSAVYKRK</sequence>
<name>A0A7X6S469_9LACO</name>
<dbReference type="RefSeq" id="WP_168722759.1">
    <property type="nucleotide sequence ID" value="NZ_JAAXPN010000013.1"/>
</dbReference>
<reference evidence="1 2" key="1">
    <citation type="submission" date="2020-04" db="EMBL/GenBank/DDBJ databases">
        <title>MicrobeNet Type strains.</title>
        <authorList>
            <person name="Nicholson A.C."/>
        </authorList>
    </citation>
    <scope>NUCLEOTIDE SEQUENCE [LARGE SCALE GENOMIC DNA]</scope>
    <source>
        <strain evidence="1 2">CCUG 61472</strain>
    </source>
</reference>